<name>A0A9Q1BGU8_HOLLE</name>
<gene>
    <name evidence="1" type="ORF">HOLleu_32275</name>
</gene>
<dbReference type="EMBL" id="JAIZAY010000016">
    <property type="protein sequence ID" value="KAJ8027201.1"/>
    <property type="molecule type" value="Genomic_DNA"/>
</dbReference>
<keyword evidence="2" id="KW-1185">Reference proteome</keyword>
<accession>A0A9Q1BGU8</accession>
<reference evidence="1" key="1">
    <citation type="submission" date="2021-10" db="EMBL/GenBank/DDBJ databases">
        <title>Tropical sea cucumber genome reveals ecological adaptation and Cuvierian tubules defense mechanism.</title>
        <authorList>
            <person name="Chen T."/>
        </authorList>
    </citation>
    <scope>NUCLEOTIDE SEQUENCE</scope>
    <source>
        <strain evidence="1">Nanhai2018</strain>
        <tissue evidence="1">Muscle</tissue>
    </source>
</reference>
<comment type="caution">
    <text evidence="1">The sequence shown here is derived from an EMBL/GenBank/DDBJ whole genome shotgun (WGS) entry which is preliminary data.</text>
</comment>
<sequence length="133" mass="14903">MCVCPAIAYIFPKKSKYSAQNRGGRFIPLSPPCTPLDSLWASAHSPQYACSKLKSHLAGTEGFHTLNCERVCVQQLRNVTRRPVRNTGLNPSTSEWKVPETSNFNAAFLELSRSKNCLRYVPITTTVCSRSFY</sequence>
<evidence type="ECO:0000313" key="1">
    <source>
        <dbReference type="EMBL" id="KAJ8027201.1"/>
    </source>
</evidence>
<protein>
    <submittedName>
        <fullName evidence="1">Uncharacterized protein</fullName>
    </submittedName>
</protein>
<organism evidence="1 2">
    <name type="scientific">Holothuria leucospilota</name>
    <name type="common">Black long sea cucumber</name>
    <name type="synonym">Mertensiothuria leucospilota</name>
    <dbReference type="NCBI Taxonomy" id="206669"/>
    <lineage>
        <taxon>Eukaryota</taxon>
        <taxon>Metazoa</taxon>
        <taxon>Echinodermata</taxon>
        <taxon>Eleutherozoa</taxon>
        <taxon>Echinozoa</taxon>
        <taxon>Holothuroidea</taxon>
        <taxon>Aspidochirotacea</taxon>
        <taxon>Aspidochirotida</taxon>
        <taxon>Holothuriidae</taxon>
        <taxon>Holothuria</taxon>
    </lineage>
</organism>
<evidence type="ECO:0000313" key="2">
    <source>
        <dbReference type="Proteomes" id="UP001152320"/>
    </source>
</evidence>
<dbReference type="Proteomes" id="UP001152320">
    <property type="component" value="Chromosome 16"/>
</dbReference>
<proteinExistence type="predicted"/>
<dbReference type="AlphaFoldDB" id="A0A9Q1BGU8"/>